<keyword evidence="2" id="KW-0238">DNA-binding</keyword>
<dbReference type="PANTHER" id="PTHR30136:SF24">
    <property type="entry name" value="HTH-TYPE TRANSCRIPTIONAL REPRESSOR ALLR"/>
    <property type="match status" value="1"/>
</dbReference>
<evidence type="ECO:0000259" key="4">
    <source>
        <dbReference type="PROSITE" id="PS51077"/>
    </source>
</evidence>
<dbReference type="SUPFAM" id="SSF55781">
    <property type="entry name" value="GAF domain-like"/>
    <property type="match status" value="1"/>
</dbReference>
<dbReference type="InterPro" id="IPR036388">
    <property type="entry name" value="WH-like_DNA-bd_sf"/>
</dbReference>
<sequence>MFAAPDSRHPFLLAMATLPSTEGVAERRETESGALARGLNVLSRLHEAARPLSLQEIADSVGLPASTCHRLLQSLDQAGYVYREGPLYCPTPRAACPLPLEHPLNRLRRDTAPLMRELQERHGPSVLLIAFMGNHRVTVDSAAGNYSVAPYFDTNVSAPLHASVSGKLLLSDRTPEQRDVLLGPEPFAARTEFTVRHRAALYDELEQVRQRGWATNENENVIGICAVGTRLTAPSGRAVGAIVLTGPSHFFRNGNEAMRDDLMKASELLNATSHAVRAMSQFLGI</sequence>
<dbReference type="Proteomes" id="UP001325479">
    <property type="component" value="Chromosome"/>
</dbReference>
<gene>
    <name evidence="6" type="ORF">U0042_25310</name>
</gene>
<dbReference type="Gene3D" id="1.10.10.10">
    <property type="entry name" value="Winged helix-like DNA-binding domain superfamily/Winged helix DNA-binding domain"/>
    <property type="match status" value="1"/>
</dbReference>
<dbReference type="SUPFAM" id="SSF46785">
    <property type="entry name" value="Winged helix' DNA-binding domain"/>
    <property type="match status" value="1"/>
</dbReference>
<evidence type="ECO:0000259" key="5">
    <source>
        <dbReference type="PROSITE" id="PS51078"/>
    </source>
</evidence>
<evidence type="ECO:0000313" key="6">
    <source>
        <dbReference type="EMBL" id="WQD77336.1"/>
    </source>
</evidence>
<dbReference type="EMBL" id="CP139965">
    <property type="protein sequence ID" value="WQD77336.1"/>
    <property type="molecule type" value="Genomic_DNA"/>
</dbReference>
<dbReference type="PROSITE" id="PS51078">
    <property type="entry name" value="ICLR_ED"/>
    <property type="match status" value="1"/>
</dbReference>
<feature type="domain" description="HTH iclR-type" evidence="4">
    <location>
        <begin position="32"/>
        <end position="92"/>
    </location>
</feature>
<name>A0ABZ0WIZ5_9BURK</name>
<evidence type="ECO:0000256" key="3">
    <source>
        <dbReference type="ARBA" id="ARBA00023163"/>
    </source>
</evidence>
<dbReference type="InterPro" id="IPR029016">
    <property type="entry name" value="GAF-like_dom_sf"/>
</dbReference>
<dbReference type="InterPro" id="IPR050707">
    <property type="entry name" value="HTH_MetabolicPath_Reg"/>
</dbReference>
<dbReference type="InterPro" id="IPR036390">
    <property type="entry name" value="WH_DNA-bd_sf"/>
</dbReference>
<dbReference type="SMART" id="SM00346">
    <property type="entry name" value="HTH_ICLR"/>
    <property type="match status" value="1"/>
</dbReference>
<keyword evidence="3" id="KW-0804">Transcription</keyword>
<accession>A0ABZ0WIZ5</accession>
<dbReference type="Pfam" id="PF09339">
    <property type="entry name" value="HTH_IclR"/>
    <property type="match status" value="1"/>
</dbReference>
<dbReference type="PANTHER" id="PTHR30136">
    <property type="entry name" value="HELIX-TURN-HELIX TRANSCRIPTIONAL REGULATOR, ICLR FAMILY"/>
    <property type="match status" value="1"/>
</dbReference>
<organism evidence="6 7">
    <name type="scientific">Paraburkholderia kururiensis</name>
    <dbReference type="NCBI Taxonomy" id="984307"/>
    <lineage>
        <taxon>Bacteria</taxon>
        <taxon>Pseudomonadati</taxon>
        <taxon>Pseudomonadota</taxon>
        <taxon>Betaproteobacteria</taxon>
        <taxon>Burkholderiales</taxon>
        <taxon>Burkholderiaceae</taxon>
        <taxon>Paraburkholderia</taxon>
    </lineage>
</organism>
<evidence type="ECO:0000313" key="7">
    <source>
        <dbReference type="Proteomes" id="UP001325479"/>
    </source>
</evidence>
<dbReference type="RefSeq" id="WP_232833593.1">
    <property type="nucleotide sequence ID" value="NZ_CP139965.1"/>
</dbReference>
<proteinExistence type="predicted"/>
<protein>
    <submittedName>
        <fullName evidence="6">IclR family transcriptional regulator</fullName>
    </submittedName>
</protein>
<dbReference type="Gene3D" id="3.30.450.40">
    <property type="match status" value="1"/>
</dbReference>
<reference evidence="6 7" key="1">
    <citation type="submission" date="2023-12" db="EMBL/GenBank/DDBJ databases">
        <title>Genome sequencing and assembly of bacterial species from a model synthetic community.</title>
        <authorList>
            <person name="Hogle S.L."/>
        </authorList>
    </citation>
    <scope>NUCLEOTIDE SEQUENCE [LARGE SCALE GENOMIC DNA]</scope>
    <source>
        <strain evidence="6 7">HAMBI 2494</strain>
    </source>
</reference>
<dbReference type="Pfam" id="PF01614">
    <property type="entry name" value="IclR_C"/>
    <property type="match status" value="1"/>
</dbReference>
<dbReference type="PROSITE" id="PS51077">
    <property type="entry name" value="HTH_ICLR"/>
    <property type="match status" value="1"/>
</dbReference>
<evidence type="ECO:0000256" key="2">
    <source>
        <dbReference type="ARBA" id="ARBA00023125"/>
    </source>
</evidence>
<keyword evidence="7" id="KW-1185">Reference proteome</keyword>
<dbReference type="InterPro" id="IPR014757">
    <property type="entry name" value="Tscrpt_reg_IclR_C"/>
</dbReference>
<feature type="domain" description="IclR-ED" evidence="5">
    <location>
        <begin position="80"/>
        <end position="285"/>
    </location>
</feature>
<dbReference type="InterPro" id="IPR005471">
    <property type="entry name" value="Tscrpt_reg_IclR_N"/>
</dbReference>
<evidence type="ECO:0000256" key="1">
    <source>
        <dbReference type="ARBA" id="ARBA00023015"/>
    </source>
</evidence>
<keyword evidence="1" id="KW-0805">Transcription regulation</keyword>